<dbReference type="EMBL" id="CP115613">
    <property type="protein sequence ID" value="WBW74712.1"/>
    <property type="molecule type" value="Genomic_DNA"/>
</dbReference>
<dbReference type="GO" id="GO:0006508">
    <property type="term" value="P:proteolysis"/>
    <property type="evidence" value="ECO:0007669"/>
    <property type="project" value="InterPro"/>
</dbReference>
<feature type="chain" id="PRO_5042059302" evidence="8">
    <location>
        <begin position="22"/>
        <end position="376"/>
    </location>
</feature>
<evidence type="ECO:0000256" key="1">
    <source>
        <dbReference type="ARBA" id="ARBA00004687"/>
    </source>
</evidence>
<feature type="signal peptide" evidence="8">
    <location>
        <begin position="1"/>
        <end position="21"/>
    </location>
</feature>
<accession>A0AAE9WGD7</accession>
<feature type="active site" evidence="5">
    <location>
        <position position="145"/>
    </location>
</feature>
<keyword evidence="7" id="KW-0472">Membrane</keyword>
<comment type="similarity">
    <text evidence="2">Belongs to the peptidase C13 family.</text>
</comment>
<dbReference type="PRINTS" id="PR00776">
    <property type="entry name" value="HEMOGLOBNASE"/>
</dbReference>
<feature type="active site" description="Nucleophile" evidence="5">
    <location>
        <position position="187"/>
    </location>
</feature>
<dbReference type="Gene3D" id="3.40.50.1460">
    <property type="match status" value="1"/>
</dbReference>
<organism evidence="9 10">
    <name type="scientific">Schizosaccharomyces osmophilus</name>
    <dbReference type="NCBI Taxonomy" id="2545709"/>
    <lineage>
        <taxon>Eukaryota</taxon>
        <taxon>Fungi</taxon>
        <taxon>Dikarya</taxon>
        <taxon>Ascomycota</taxon>
        <taxon>Taphrinomycotina</taxon>
        <taxon>Schizosaccharomycetes</taxon>
        <taxon>Schizosaccharomycetales</taxon>
        <taxon>Schizosaccharomycetaceae</taxon>
        <taxon>Schizosaccharomyces</taxon>
    </lineage>
</organism>
<dbReference type="PIRSF" id="PIRSF500138">
    <property type="entry name" value="GPI8"/>
    <property type="match status" value="1"/>
</dbReference>
<evidence type="ECO:0000256" key="2">
    <source>
        <dbReference type="ARBA" id="ARBA00009941"/>
    </source>
</evidence>
<evidence type="ECO:0000256" key="6">
    <source>
        <dbReference type="SAM" id="MobiDB-lite"/>
    </source>
</evidence>
<dbReference type="FunFam" id="3.40.50.1460:FF:000021">
    <property type="entry name" value="GPI-anchor transamidase"/>
    <property type="match status" value="1"/>
</dbReference>
<evidence type="ECO:0000256" key="8">
    <source>
        <dbReference type="SAM" id="SignalP"/>
    </source>
</evidence>
<dbReference type="PIRSF" id="PIRSF019663">
    <property type="entry name" value="Legumain"/>
    <property type="match status" value="1"/>
</dbReference>
<keyword evidence="7" id="KW-0812">Transmembrane</keyword>
<dbReference type="KEGG" id="som:SOMG_04830"/>
<dbReference type="PANTHER" id="PTHR48067:SF1">
    <property type="entry name" value="GPI-ANCHOR TRANSAMIDASE"/>
    <property type="match status" value="1"/>
</dbReference>
<dbReference type="PANTHER" id="PTHR48067">
    <property type="entry name" value="GPI-ANCHOR TRANSAMIDASE"/>
    <property type="match status" value="1"/>
</dbReference>
<dbReference type="Proteomes" id="UP001212411">
    <property type="component" value="Chromosome 3"/>
</dbReference>
<evidence type="ECO:0000256" key="7">
    <source>
        <dbReference type="SAM" id="Phobius"/>
    </source>
</evidence>
<keyword evidence="3" id="KW-0337">GPI-anchor biosynthesis</keyword>
<dbReference type="InterPro" id="IPR001096">
    <property type="entry name" value="Peptidase_C13"/>
</dbReference>
<dbReference type="GeneID" id="80878296"/>
<dbReference type="GO" id="GO:0016255">
    <property type="term" value="P:attachment of GPI anchor to protein"/>
    <property type="evidence" value="ECO:0007669"/>
    <property type="project" value="InterPro"/>
</dbReference>
<gene>
    <name evidence="9" type="primary">gpi8</name>
    <name evidence="9" type="ORF">SOMG_04830</name>
</gene>
<keyword evidence="7" id="KW-1133">Transmembrane helix</keyword>
<dbReference type="InterPro" id="IPR028361">
    <property type="entry name" value="GPI_transamidase"/>
</dbReference>
<proteinExistence type="inferred from homology"/>
<protein>
    <submittedName>
        <fullName evidence="9">Pig-K</fullName>
    </submittedName>
</protein>
<evidence type="ECO:0000256" key="5">
    <source>
        <dbReference type="PIRSR" id="PIRSR019663-1"/>
    </source>
</evidence>
<sequence length="376" mass="42553">MHRLLFLLFLCLLILATGAESSHTNNWAVLISTSRFWFNYRHAANVLGIYRSVKRLGIPDSQIILMIADDYACNSRNLFPGTVFDNADRDMDLYGEDIEIDYKGYEVTVEAFVRLLTERVSENTPASKRLLTNEHSNILIYMTGHGGDGFIKFQDADELSSEDFADALEQMHQHKRYNEILFMVDTCQANSLYKKIYSPNIVSIGSSEIGTSSYSHHADPDIGVAVIDRFTFSTLEFLENRVDIKSKLTIQELVDSYDPGAIRSTPGVESTYSQKGLDEVLITDFFGNVRDIELHQGPTKWILPDEQNDTLSSYTDSSLVTQSPPNLTKPVNGKNRGKSVPLRLHNYSFSDICSTSLFLFILILPFCLQIVSKKRR</sequence>
<feature type="transmembrane region" description="Helical" evidence="7">
    <location>
        <begin position="347"/>
        <end position="371"/>
    </location>
</feature>
<dbReference type="GO" id="GO:0003923">
    <property type="term" value="F:GPI-anchor transamidase activity"/>
    <property type="evidence" value="ECO:0007669"/>
    <property type="project" value="InterPro"/>
</dbReference>
<name>A0AAE9WGD7_9SCHI</name>
<evidence type="ECO:0000256" key="3">
    <source>
        <dbReference type="ARBA" id="ARBA00022502"/>
    </source>
</evidence>
<dbReference type="GO" id="GO:0042765">
    <property type="term" value="C:GPI-anchor transamidase complex"/>
    <property type="evidence" value="ECO:0007669"/>
    <property type="project" value="InterPro"/>
</dbReference>
<reference evidence="9 10" key="1">
    <citation type="journal article" date="2023" name="G3 (Bethesda)">
        <title>A high-quality reference genome for the fission yeast Schizosaccharomyces osmophilus.</title>
        <authorList>
            <person name="Jia G.S."/>
            <person name="Zhang W.C."/>
            <person name="Liang Y."/>
            <person name="Liu X.H."/>
            <person name="Rhind N."/>
            <person name="Pidoux A."/>
            <person name="Brysch-Herzberg M."/>
            <person name="Du L.L."/>
        </authorList>
    </citation>
    <scope>NUCLEOTIDE SEQUENCE [LARGE SCALE GENOMIC DNA]</scope>
    <source>
        <strain evidence="9 10">CBS 15793</strain>
    </source>
</reference>
<comment type="pathway">
    <text evidence="1">Glycolipid biosynthesis; glycosylphosphatidylinositol-anchor biosynthesis.</text>
</comment>
<keyword evidence="10" id="KW-1185">Reference proteome</keyword>
<dbReference type="GO" id="GO:0006506">
    <property type="term" value="P:GPI anchor biosynthetic process"/>
    <property type="evidence" value="ECO:0007669"/>
    <property type="project" value="UniProtKB-KW"/>
</dbReference>
<evidence type="ECO:0000313" key="10">
    <source>
        <dbReference type="Proteomes" id="UP001212411"/>
    </source>
</evidence>
<keyword evidence="4 8" id="KW-0732">Signal</keyword>
<dbReference type="AlphaFoldDB" id="A0AAE9WGD7"/>
<feature type="region of interest" description="Disordered" evidence="6">
    <location>
        <begin position="313"/>
        <end position="335"/>
    </location>
</feature>
<evidence type="ECO:0000256" key="4">
    <source>
        <dbReference type="ARBA" id="ARBA00022729"/>
    </source>
</evidence>
<dbReference type="RefSeq" id="XP_056038955.1">
    <property type="nucleotide sequence ID" value="XM_056183607.1"/>
</dbReference>
<feature type="compositionally biased region" description="Polar residues" evidence="6">
    <location>
        <begin position="313"/>
        <end position="326"/>
    </location>
</feature>
<dbReference type="Pfam" id="PF01650">
    <property type="entry name" value="Peptidase_C13"/>
    <property type="match status" value="1"/>
</dbReference>
<evidence type="ECO:0000313" key="9">
    <source>
        <dbReference type="EMBL" id="WBW74712.1"/>
    </source>
</evidence>